<gene>
    <name evidence="6" type="ORF">MNBD_ALPHA09-2127</name>
</gene>
<sequence>MQVYLPIAELSVNAFVILGMGGAVGFLSGLFGVGGGFLMTPLLIFSGIPPAVAVATEANQIVASSVSGALVHFRRGTIDIKMGVILLAGGVVGSFVGVWLFGWLKELGQVDLLISLSYVVFLGIIGALMFVESIRAMIRSHAGTAPPSRRSGQHNWIHGLPFKMRFRRSKLYISVVPPLIIGFIVGLLASIMGVGGGFIMVPAMIYLLHMPTNVVIGTSLFQIVFVTALVTVLHAVDNQTVDVVLALLLLGGGVIGAQFGARAGQYLKGEQLRALLALMVIAVCLRLLFDLLIEPGELYSLDYAGAG</sequence>
<dbReference type="InterPro" id="IPR051598">
    <property type="entry name" value="TSUP/Inactive_protease-like"/>
</dbReference>
<dbReference type="PANTHER" id="PTHR43701:SF12">
    <property type="entry name" value="MEMBRANE TRANSPORTER PROTEIN YTNM-RELATED"/>
    <property type="match status" value="1"/>
</dbReference>
<dbReference type="InterPro" id="IPR002781">
    <property type="entry name" value="TM_pro_TauE-like"/>
</dbReference>
<accession>A0A3B0TG46</accession>
<comment type="subcellular location">
    <subcellularLocation>
        <location evidence="1">Membrane</location>
        <topology evidence="1">Multi-pass membrane protein</topology>
    </subcellularLocation>
</comment>
<feature type="transmembrane region" description="Helical" evidence="5">
    <location>
        <begin position="273"/>
        <end position="293"/>
    </location>
</feature>
<keyword evidence="4 5" id="KW-0472">Membrane</keyword>
<evidence type="ECO:0000256" key="1">
    <source>
        <dbReference type="ARBA" id="ARBA00004141"/>
    </source>
</evidence>
<reference evidence="6" key="1">
    <citation type="submission" date="2018-06" db="EMBL/GenBank/DDBJ databases">
        <authorList>
            <person name="Zhirakovskaya E."/>
        </authorList>
    </citation>
    <scope>NUCLEOTIDE SEQUENCE</scope>
</reference>
<feature type="transmembrane region" description="Helical" evidence="5">
    <location>
        <begin position="243"/>
        <end position="261"/>
    </location>
</feature>
<evidence type="ECO:0000313" key="6">
    <source>
        <dbReference type="EMBL" id="VAW13442.1"/>
    </source>
</evidence>
<dbReference type="PANTHER" id="PTHR43701">
    <property type="entry name" value="MEMBRANE TRANSPORTER PROTEIN MJ0441-RELATED"/>
    <property type="match status" value="1"/>
</dbReference>
<feature type="transmembrane region" description="Helical" evidence="5">
    <location>
        <begin position="171"/>
        <end position="194"/>
    </location>
</feature>
<name>A0A3B0TG46_9ZZZZ</name>
<keyword evidence="2 5" id="KW-0812">Transmembrane</keyword>
<evidence type="ECO:0000256" key="5">
    <source>
        <dbReference type="SAM" id="Phobius"/>
    </source>
</evidence>
<organism evidence="6">
    <name type="scientific">hydrothermal vent metagenome</name>
    <dbReference type="NCBI Taxonomy" id="652676"/>
    <lineage>
        <taxon>unclassified sequences</taxon>
        <taxon>metagenomes</taxon>
        <taxon>ecological metagenomes</taxon>
    </lineage>
</organism>
<dbReference type="AlphaFoldDB" id="A0A3B0TG46"/>
<evidence type="ECO:0000256" key="4">
    <source>
        <dbReference type="ARBA" id="ARBA00023136"/>
    </source>
</evidence>
<dbReference type="GO" id="GO:0016020">
    <property type="term" value="C:membrane"/>
    <property type="evidence" value="ECO:0007669"/>
    <property type="project" value="UniProtKB-SubCell"/>
</dbReference>
<feature type="transmembrane region" description="Helical" evidence="5">
    <location>
        <begin position="12"/>
        <end position="39"/>
    </location>
</feature>
<evidence type="ECO:0000256" key="3">
    <source>
        <dbReference type="ARBA" id="ARBA00022989"/>
    </source>
</evidence>
<feature type="transmembrane region" description="Helical" evidence="5">
    <location>
        <begin position="83"/>
        <end position="104"/>
    </location>
</feature>
<protein>
    <submittedName>
        <fullName evidence="6">Sulfite exporter TauE/SafE</fullName>
    </submittedName>
</protein>
<dbReference type="Pfam" id="PF01925">
    <property type="entry name" value="TauE"/>
    <property type="match status" value="1"/>
</dbReference>
<feature type="transmembrane region" description="Helical" evidence="5">
    <location>
        <begin position="110"/>
        <end position="131"/>
    </location>
</feature>
<evidence type="ECO:0000256" key="2">
    <source>
        <dbReference type="ARBA" id="ARBA00022692"/>
    </source>
</evidence>
<proteinExistence type="predicted"/>
<dbReference type="EMBL" id="UOEM01000061">
    <property type="protein sequence ID" value="VAW13442.1"/>
    <property type="molecule type" value="Genomic_DNA"/>
</dbReference>
<keyword evidence="3 5" id="KW-1133">Transmembrane helix</keyword>
<feature type="transmembrane region" description="Helical" evidence="5">
    <location>
        <begin position="214"/>
        <end position="236"/>
    </location>
</feature>